<evidence type="ECO:0000313" key="3">
    <source>
        <dbReference type="EMBL" id="KAF1301040.1"/>
    </source>
</evidence>
<name>A0ABQ6YVC7_9ENTE</name>
<keyword evidence="1" id="KW-0648">Protein biosynthesis</keyword>
<comment type="caution">
    <text evidence="3">The sequence shown here is derived from an EMBL/GenBank/DDBJ whole genome shotgun (WGS) entry which is preliminary data.</text>
</comment>
<sequence length="144" mass="16102">MTDVELYLQEKNIAFQSHYFSANERAQYPIFKTLVLKGDKTGTVIALIPLEARLDYKKMAKASNNRKIGLPPMDYVLQATGYPHGANTPIGIFMTHPEYSIFFDETVNQHKQIIVSAGELEKGIVISPAALQTLIHPVVTDILQ</sequence>
<accession>A0ABQ6YVC7</accession>
<organism evidence="3 4">
    <name type="scientific">Candidatus Enterococcus willemsii</name>
    <dbReference type="NCBI Taxonomy" id="1857215"/>
    <lineage>
        <taxon>Bacteria</taxon>
        <taxon>Bacillati</taxon>
        <taxon>Bacillota</taxon>
        <taxon>Bacilli</taxon>
        <taxon>Lactobacillales</taxon>
        <taxon>Enterococcaceae</taxon>
        <taxon>Enterococcus</taxon>
    </lineage>
</organism>
<keyword evidence="4" id="KW-1185">Reference proteome</keyword>
<evidence type="ECO:0000256" key="1">
    <source>
        <dbReference type="ARBA" id="ARBA00022917"/>
    </source>
</evidence>
<dbReference type="InterPro" id="IPR036754">
    <property type="entry name" value="YbaK/aa-tRNA-synt-asso_dom_sf"/>
</dbReference>
<dbReference type="Proteomes" id="UP000782705">
    <property type="component" value="Unassembled WGS sequence"/>
</dbReference>
<gene>
    <name evidence="3" type="ORF">BAU17_09460</name>
</gene>
<dbReference type="Pfam" id="PF04073">
    <property type="entry name" value="tRNA_edit"/>
    <property type="match status" value="1"/>
</dbReference>
<dbReference type="InterPro" id="IPR007214">
    <property type="entry name" value="YbaK/aa-tRNA-synth-assoc-dom"/>
</dbReference>
<protein>
    <submittedName>
        <fullName evidence="3">EbsC protein</fullName>
    </submittedName>
</protein>
<dbReference type="SUPFAM" id="SSF55826">
    <property type="entry name" value="YbaK/ProRS associated domain"/>
    <property type="match status" value="1"/>
</dbReference>
<dbReference type="Gene3D" id="3.90.960.10">
    <property type="entry name" value="YbaK/aminoacyl-tRNA synthetase-associated domain"/>
    <property type="match status" value="1"/>
</dbReference>
<dbReference type="RefSeq" id="WP_161903362.1">
    <property type="nucleotide sequence ID" value="NZ_MAEL01000062.1"/>
</dbReference>
<evidence type="ECO:0000259" key="2">
    <source>
        <dbReference type="Pfam" id="PF04073"/>
    </source>
</evidence>
<evidence type="ECO:0000313" key="4">
    <source>
        <dbReference type="Proteomes" id="UP000782705"/>
    </source>
</evidence>
<proteinExistence type="predicted"/>
<reference evidence="3 4" key="1">
    <citation type="submission" date="2016-06" db="EMBL/GenBank/DDBJ databases">
        <title>Four novel species of enterococci isolated from chicken manure.</title>
        <authorList>
            <person name="Van Tyne D."/>
        </authorList>
    </citation>
    <scope>NUCLEOTIDE SEQUENCE [LARGE SCALE GENOMIC DNA]</scope>
    <source>
        <strain evidence="3 4">CU12B</strain>
    </source>
</reference>
<feature type="domain" description="YbaK/aminoacyl-tRNA synthetase-associated" evidence="2">
    <location>
        <begin position="30"/>
        <end position="133"/>
    </location>
</feature>
<dbReference type="EMBL" id="MAEL01000062">
    <property type="protein sequence ID" value="KAF1301040.1"/>
    <property type="molecule type" value="Genomic_DNA"/>
</dbReference>